<dbReference type="EMBL" id="BMYV01000003">
    <property type="protein sequence ID" value="GGX75494.1"/>
    <property type="molecule type" value="Genomic_DNA"/>
</dbReference>
<gene>
    <name evidence="10" type="ORF">GCM10011309_27160</name>
</gene>
<dbReference type="CDD" id="cd16913">
    <property type="entry name" value="YkuD_like"/>
    <property type="match status" value="1"/>
</dbReference>
<feature type="domain" description="L,D-TPase catalytic" evidence="8">
    <location>
        <begin position="258"/>
        <end position="422"/>
    </location>
</feature>
<dbReference type="GO" id="GO:0004180">
    <property type="term" value="F:carboxypeptidase activity"/>
    <property type="evidence" value="ECO:0007669"/>
    <property type="project" value="UniProtKB-ARBA"/>
</dbReference>
<evidence type="ECO:0000313" key="10">
    <source>
        <dbReference type="EMBL" id="GGX75494.1"/>
    </source>
</evidence>
<keyword evidence="6" id="KW-0961">Cell wall biogenesis/degradation</keyword>
<evidence type="ECO:0000259" key="7">
    <source>
        <dbReference type="Pfam" id="PF01471"/>
    </source>
</evidence>
<proteinExistence type="inferred from homology"/>
<sequence>MTTLASQALAQVTPLNAPVATSKFYTQSPTKTVWKSEANFSALLQALDGLGAHGLNPNDYHLDALKSSTIADEKRDQLATDAWFSAAAHMLYGKLNPTSVEPDWTAARREADLPAALLAALNAGTVASSLEQFAPKQPSYAALKKELAVLRADAEKPQTLIPTGETLKPNMSNARVGLLKLRLVELGYLTAASDGLLMDSATTEAVKAFQLATDLDDDGAVGPATLAALNRGTAGKRNQLRVNMERWRWLPDNLGTRHLRANIAGFNVTAWNEGVQESTHLTIVGRTYRKTPVFSDVVEYIVLNPWWETPNSLATRDKLPTFRKDPSAVERLGFQILDRQGQPVPSASIDWNNVSPQNFPYRIRQRPGDLNALGKVKIMFPNVHNVYLHDTPTKGLFAQRQRAFSSGCLRTENPLDLSAWLMNSPDWDRARIDSVVATGKETRVNLPKPVPVHILYFTTVSEGEFGVRYLDDIYDRDAKVLSGLNAKPRTS</sequence>
<dbReference type="Pfam" id="PF01471">
    <property type="entry name" value="PG_binding_1"/>
    <property type="match status" value="1"/>
</dbReference>
<evidence type="ECO:0000256" key="3">
    <source>
        <dbReference type="ARBA" id="ARBA00022679"/>
    </source>
</evidence>
<evidence type="ECO:0000256" key="6">
    <source>
        <dbReference type="ARBA" id="ARBA00023316"/>
    </source>
</evidence>
<evidence type="ECO:0000256" key="4">
    <source>
        <dbReference type="ARBA" id="ARBA00022960"/>
    </source>
</evidence>
<dbReference type="PANTHER" id="PTHR41533">
    <property type="entry name" value="L,D-TRANSPEPTIDASE HI_1667-RELATED"/>
    <property type="match status" value="1"/>
</dbReference>
<dbReference type="InterPro" id="IPR005490">
    <property type="entry name" value="LD_TPept_cat_dom"/>
</dbReference>
<dbReference type="PANTHER" id="PTHR41533:SF2">
    <property type="entry name" value="BLR7131 PROTEIN"/>
    <property type="match status" value="1"/>
</dbReference>
<dbReference type="GO" id="GO:0009252">
    <property type="term" value="P:peptidoglycan biosynthetic process"/>
    <property type="evidence" value="ECO:0007669"/>
    <property type="project" value="UniProtKB-KW"/>
</dbReference>
<dbReference type="GO" id="GO:0071555">
    <property type="term" value="P:cell wall organization"/>
    <property type="evidence" value="ECO:0007669"/>
    <property type="project" value="UniProtKB-KW"/>
</dbReference>
<accession>A0A918KTI1</accession>
<protein>
    <submittedName>
        <fullName evidence="10">Peptidoglycan-binding protein</fullName>
    </submittedName>
</protein>
<feature type="domain" description="L,D-transpeptidase scaffold" evidence="9">
    <location>
        <begin position="21"/>
        <end position="147"/>
    </location>
</feature>
<dbReference type="Pfam" id="PF03734">
    <property type="entry name" value="YkuD"/>
    <property type="match status" value="1"/>
</dbReference>
<evidence type="ECO:0000259" key="9">
    <source>
        <dbReference type="Pfam" id="PF20142"/>
    </source>
</evidence>
<dbReference type="GO" id="GO:0016740">
    <property type="term" value="F:transferase activity"/>
    <property type="evidence" value="ECO:0007669"/>
    <property type="project" value="UniProtKB-KW"/>
</dbReference>
<evidence type="ECO:0000256" key="2">
    <source>
        <dbReference type="ARBA" id="ARBA00005992"/>
    </source>
</evidence>
<dbReference type="InterPro" id="IPR045380">
    <property type="entry name" value="LD_TPept_scaffold_dom"/>
</dbReference>
<evidence type="ECO:0000256" key="1">
    <source>
        <dbReference type="ARBA" id="ARBA00004752"/>
    </source>
</evidence>
<evidence type="ECO:0000259" key="8">
    <source>
        <dbReference type="Pfam" id="PF03734"/>
    </source>
</evidence>
<dbReference type="SUPFAM" id="SSF141523">
    <property type="entry name" value="L,D-transpeptidase catalytic domain-like"/>
    <property type="match status" value="1"/>
</dbReference>
<feature type="domain" description="Peptidoglycan binding-like" evidence="7">
    <location>
        <begin position="173"/>
        <end position="229"/>
    </location>
</feature>
<comment type="caution">
    <text evidence="10">The sequence shown here is derived from an EMBL/GenBank/DDBJ whole genome shotgun (WGS) entry which is preliminary data.</text>
</comment>
<comment type="pathway">
    <text evidence="1">Cell wall biogenesis; peptidoglycan biosynthesis.</text>
</comment>
<dbReference type="Gene3D" id="1.10.101.10">
    <property type="entry name" value="PGBD-like superfamily/PGBD"/>
    <property type="match status" value="1"/>
</dbReference>
<keyword evidence="5" id="KW-0573">Peptidoglycan synthesis</keyword>
<name>A0A918KTI1_9PROT</name>
<organism evidence="10 11">
    <name type="scientific">Litorimonas cladophorae</name>
    <dbReference type="NCBI Taxonomy" id="1220491"/>
    <lineage>
        <taxon>Bacteria</taxon>
        <taxon>Pseudomonadati</taxon>
        <taxon>Pseudomonadota</taxon>
        <taxon>Alphaproteobacteria</taxon>
        <taxon>Maricaulales</taxon>
        <taxon>Robiginitomaculaceae</taxon>
    </lineage>
</organism>
<evidence type="ECO:0000313" key="11">
    <source>
        <dbReference type="Proteomes" id="UP000600865"/>
    </source>
</evidence>
<keyword evidence="3" id="KW-0808">Transferase</keyword>
<evidence type="ECO:0000256" key="5">
    <source>
        <dbReference type="ARBA" id="ARBA00022984"/>
    </source>
</evidence>
<dbReference type="SUPFAM" id="SSF47090">
    <property type="entry name" value="PGBD-like"/>
    <property type="match status" value="1"/>
</dbReference>
<dbReference type="InterPro" id="IPR052905">
    <property type="entry name" value="LD-transpeptidase_YkuD-like"/>
</dbReference>
<keyword evidence="11" id="KW-1185">Reference proteome</keyword>
<dbReference type="InterPro" id="IPR038063">
    <property type="entry name" value="Transpep_catalytic_dom"/>
</dbReference>
<dbReference type="InterPro" id="IPR002477">
    <property type="entry name" value="Peptidoglycan-bd-like"/>
</dbReference>
<dbReference type="InterPro" id="IPR036366">
    <property type="entry name" value="PGBDSf"/>
</dbReference>
<dbReference type="AlphaFoldDB" id="A0A918KTI1"/>
<dbReference type="Pfam" id="PF20142">
    <property type="entry name" value="Scaffold"/>
    <property type="match status" value="1"/>
</dbReference>
<dbReference type="Proteomes" id="UP000600865">
    <property type="component" value="Unassembled WGS sequence"/>
</dbReference>
<dbReference type="GO" id="GO:0008360">
    <property type="term" value="P:regulation of cell shape"/>
    <property type="evidence" value="ECO:0007669"/>
    <property type="project" value="UniProtKB-KW"/>
</dbReference>
<dbReference type="InterPro" id="IPR036365">
    <property type="entry name" value="PGBD-like_sf"/>
</dbReference>
<keyword evidence="4" id="KW-0133">Cell shape</keyword>
<reference evidence="10 11" key="1">
    <citation type="journal article" date="2014" name="Int. J. Syst. Evol. Microbiol.">
        <title>Complete genome sequence of Corynebacterium casei LMG S-19264T (=DSM 44701T), isolated from a smear-ripened cheese.</title>
        <authorList>
            <consortium name="US DOE Joint Genome Institute (JGI-PGF)"/>
            <person name="Walter F."/>
            <person name="Albersmeier A."/>
            <person name="Kalinowski J."/>
            <person name="Ruckert C."/>
        </authorList>
    </citation>
    <scope>NUCLEOTIDE SEQUENCE [LARGE SCALE GENOMIC DNA]</scope>
    <source>
        <strain evidence="10 11">KCTC 23968</strain>
    </source>
</reference>
<comment type="similarity">
    <text evidence="2">Belongs to the YkuD family.</text>
</comment>